<feature type="active site" description="Proton donor/acceptor" evidence="3">
    <location>
        <position position="241"/>
    </location>
</feature>
<dbReference type="Pfam" id="PF01261">
    <property type="entry name" value="AP_endonuc_2"/>
    <property type="match status" value="1"/>
</dbReference>
<feature type="active site" description="Proton donor/acceptor" evidence="3">
    <location>
        <position position="142"/>
    </location>
</feature>
<keyword evidence="1 2" id="KW-0413">Isomerase</keyword>
<dbReference type="PIRSF" id="PIRSF006241">
    <property type="entry name" value="HyI"/>
    <property type="match status" value="1"/>
</dbReference>
<dbReference type="Proteomes" id="UP000057134">
    <property type="component" value="Chromosome"/>
</dbReference>
<comment type="similarity">
    <text evidence="2">Belongs to the hyi family.</text>
</comment>
<dbReference type="PANTHER" id="PTHR43489:SF13">
    <property type="entry name" value="HYDROXYPYRUVATE ISOMERASE"/>
    <property type="match status" value="1"/>
</dbReference>
<dbReference type="EMBL" id="UGQY01000003">
    <property type="protein sequence ID" value="STZ88442.1"/>
    <property type="molecule type" value="Genomic_DNA"/>
</dbReference>
<dbReference type="InterPro" id="IPR053398">
    <property type="entry name" value="HPT_OtnI_isomerases"/>
</dbReference>
<protein>
    <submittedName>
        <fullName evidence="5">Hydroxypyruvate isomerase</fullName>
        <ecNumber evidence="5">5.3.1.22</ecNumber>
    </submittedName>
</protein>
<dbReference type="InterPro" id="IPR013022">
    <property type="entry name" value="Xyl_isomerase-like_TIM-brl"/>
</dbReference>
<gene>
    <name evidence="6" type="primary">ygbM</name>
    <name evidence="6" type="ORF">NCTC1542_03226</name>
    <name evidence="5" type="ORF">XA26_46040</name>
</gene>
<dbReference type="InterPro" id="IPR026040">
    <property type="entry name" value="HyI-like"/>
</dbReference>
<proteinExistence type="inferred from homology"/>
<dbReference type="AlphaFoldDB" id="A0A0N9XHU6"/>
<evidence type="ECO:0000259" key="4">
    <source>
        <dbReference type="Pfam" id="PF01261"/>
    </source>
</evidence>
<dbReference type="GO" id="GO:0046487">
    <property type="term" value="P:glyoxylate metabolic process"/>
    <property type="evidence" value="ECO:0007669"/>
    <property type="project" value="TreeGrafter"/>
</dbReference>
<evidence type="ECO:0000256" key="3">
    <source>
        <dbReference type="PIRSR" id="PIRSR006241-50"/>
    </source>
</evidence>
<accession>A0A0N9XHU6</accession>
<organism evidence="5 7">
    <name type="scientific">Mycolicibacterium fortuitum</name>
    <name type="common">Mycobacterium fortuitum</name>
    <dbReference type="NCBI Taxonomy" id="1766"/>
    <lineage>
        <taxon>Bacteria</taxon>
        <taxon>Bacillati</taxon>
        <taxon>Actinomycetota</taxon>
        <taxon>Actinomycetes</taxon>
        <taxon>Mycobacteriales</taxon>
        <taxon>Mycobacteriaceae</taxon>
        <taxon>Mycolicibacterium</taxon>
    </lineage>
</organism>
<dbReference type="InterPro" id="IPR050417">
    <property type="entry name" value="Sugar_Epim/Isomerase"/>
</dbReference>
<evidence type="ECO:0000313" key="8">
    <source>
        <dbReference type="Proteomes" id="UP000255389"/>
    </source>
</evidence>
<evidence type="ECO:0000313" key="5">
    <source>
        <dbReference type="EMBL" id="ALI28404.1"/>
    </source>
</evidence>
<dbReference type="KEGG" id="mft:XA26_46040"/>
<dbReference type="PATRIC" id="fig|1766.6.peg.4576"/>
<evidence type="ECO:0000256" key="1">
    <source>
        <dbReference type="ARBA" id="ARBA00023235"/>
    </source>
</evidence>
<dbReference type="FunFam" id="3.20.20.150:FF:000007">
    <property type="entry name" value="Hydroxypyruvate isomerase"/>
    <property type="match status" value="1"/>
</dbReference>
<dbReference type="PANTHER" id="PTHR43489">
    <property type="entry name" value="ISOMERASE"/>
    <property type="match status" value="1"/>
</dbReference>
<evidence type="ECO:0000256" key="2">
    <source>
        <dbReference type="PIRNR" id="PIRNR006241"/>
    </source>
</evidence>
<dbReference type="Proteomes" id="UP000255389">
    <property type="component" value="Unassembled WGS sequence"/>
</dbReference>
<sequence>MPRFAANLSMMYVEHDFLDRFAAAAADGFTAVEYLFPYDYPAEQLRRRLDAAGLCQALFNAPPGDFEAGERGIASLPGREPEFRAGFERALEYASALNCPRVHVMAGVVPTDADREERLAVYRGNLTWAAAQAAGHVDVMIEPINQRDMPGYLLSVQGEAHQIVDEIGAPNLKVQLDLYHCQITEGDVTVRLRSDIPTGRVGHLQIAGVPDRHEPDSGELAIDHLFAVIDETGYDGWVGCEYRPAAGTSAGLGWMRRARG</sequence>
<evidence type="ECO:0000313" key="6">
    <source>
        <dbReference type="EMBL" id="STZ88442.1"/>
    </source>
</evidence>
<dbReference type="STRING" id="1766.XA26_46040"/>
<evidence type="ECO:0000313" key="7">
    <source>
        <dbReference type="Proteomes" id="UP000057134"/>
    </source>
</evidence>
<dbReference type="RefSeq" id="WP_054603066.1">
    <property type="nucleotide sequence ID" value="NZ_CP011269.1"/>
</dbReference>
<dbReference type="EC" id="5.3.1.22" evidence="5"/>
<dbReference type="GO" id="GO:0008903">
    <property type="term" value="F:hydroxypyruvate isomerase activity"/>
    <property type="evidence" value="ECO:0007669"/>
    <property type="project" value="UniProtKB-EC"/>
</dbReference>
<reference evidence="5 7" key="1">
    <citation type="journal article" date="2015" name="MBio">
        <title>Enzymatic Degradation of Phenazines Can Generate Energy and Protect Sensitive Organisms from Toxicity.</title>
        <authorList>
            <person name="Costa K.C."/>
            <person name="Bergkessel M."/>
            <person name="Saunders S."/>
            <person name="Korlach J."/>
            <person name="Newman D.K."/>
        </authorList>
    </citation>
    <scope>NUCLEOTIDE SEQUENCE [LARGE SCALE GENOMIC DNA]</scope>
    <source>
        <strain evidence="5 7">CT6</strain>
    </source>
</reference>
<reference evidence="6 8" key="2">
    <citation type="submission" date="2018-06" db="EMBL/GenBank/DDBJ databases">
        <authorList>
            <consortium name="Pathogen Informatics"/>
            <person name="Doyle S."/>
        </authorList>
    </citation>
    <scope>NUCLEOTIDE SEQUENCE [LARGE SCALE GENOMIC DNA]</scope>
    <source>
        <strain evidence="6 8">NCTC1542</strain>
    </source>
</reference>
<dbReference type="Gene3D" id="3.20.20.150">
    <property type="entry name" value="Divalent-metal-dependent TIM barrel enzymes"/>
    <property type="match status" value="1"/>
</dbReference>
<keyword evidence="5" id="KW-0670">Pyruvate</keyword>
<dbReference type="EMBL" id="CP011269">
    <property type="protein sequence ID" value="ALI28404.1"/>
    <property type="molecule type" value="Genomic_DNA"/>
</dbReference>
<dbReference type="NCBIfam" id="NF043033">
    <property type="entry name" value="OxoTetrIsom"/>
    <property type="match status" value="1"/>
</dbReference>
<keyword evidence="7" id="KW-1185">Reference proteome</keyword>
<name>A0A0N9XHU6_MYCFO</name>
<dbReference type="SUPFAM" id="SSF51658">
    <property type="entry name" value="Xylose isomerase-like"/>
    <property type="match status" value="1"/>
</dbReference>
<feature type="domain" description="Xylose isomerase-like TIM barrel" evidence="4">
    <location>
        <begin position="21"/>
        <end position="257"/>
    </location>
</feature>
<dbReference type="InterPro" id="IPR036237">
    <property type="entry name" value="Xyl_isomerase-like_sf"/>
</dbReference>